<protein>
    <recommendedName>
        <fullName evidence="3 8">Mediator of RNA polymerase II transcription subunit 21</fullName>
    </recommendedName>
</protein>
<feature type="coiled-coil region" evidence="9">
    <location>
        <begin position="93"/>
        <end position="127"/>
    </location>
</feature>
<comment type="function">
    <text evidence="8">Component of the Mediator complex, a coactivator involved in the regulated transcription of nearly all RNA polymerase II-dependent genes. Mediator functions as a bridge to convey information from gene-specific regulatory proteins to the basal RNA polymerase II transcription machinery. Mediator is recruited to promoters by direct interactions with regulatory proteins and serves as a scaffold for the assembly of a functional preinitiation complex with RNA polymerase II and the general transcription factors.</text>
</comment>
<dbReference type="PANTHER" id="PTHR13381:SF0">
    <property type="entry name" value="MEDIATOR OF RNA POLYMERASE II TRANSCRIPTION SUBUNIT 21"/>
    <property type="match status" value="1"/>
</dbReference>
<organism evidence="10 11">
    <name type="scientific">Daedalea quercina L-15889</name>
    <dbReference type="NCBI Taxonomy" id="1314783"/>
    <lineage>
        <taxon>Eukaryota</taxon>
        <taxon>Fungi</taxon>
        <taxon>Dikarya</taxon>
        <taxon>Basidiomycota</taxon>
        <taxon>Agaricomycotina</taxon>
        <taxon>Agaricomycetes</taxon>
        <taxon>Polyporales</taxon>
        <taxon>Fomitopsis</taxon>
    </lineage>
</organism>
<dbReference type="Proteomes" id="UP000076727">
    <property type="component" value="Unassembled WGS sequence"/>
</dbReference>
<dbReference type="GO" id="GO:0016592">
    <property type="term" value="C:mediator complex"/>
    <property type="evidence" value="ECO:0007669"/>
    <property type="project" value="UniProtKB-UniRule"/>
</dbReference>
<dbReference type="GO" id="GO:0003712">
    <property type="term" value="F:transcription coregulator activity"/>
    <property type="evidence" value="ECO:0007669"/>
    <property type="project" value="TreeGrafter"/>
</dbReference>
<comment type="similarity">
    <text evidence="2 8">Belongs to the Mediator complex subunit 21 family.</text>
</comment>
<keyword evidence="4 8" id="KW-0805">Transcription regulation</keyword>
<dbReference type="InterPro" id="IPR037212">
    <property type="entry name" value="Med7/Med21-like"/>
</dbReference>
<sequence length="149" mass="16828">MLQELTHMDRITQLQDEIQQLLTIMSNSIAYLTSRANFAQVSQDVPVTKQRKVDKFDPPEVLEANKRELVNDLVVKAKQVDYLIGSLPEPEAEEVQANRLQELENEMAEANAEYARAVARAKSLHEQVSAVLRTMLDDVDLPDDLDIPG</sequence>
<evidence type="ECO:0000313" key="11">
    <source>
        <dbReference type="Proteomes" id="UP000076727"/>
    </source>
</evidence>
<dbReference type="STRING" id="1314783.A0A165Q0K9"/>
<dbReference type="Pfam" id="PF11221">
    <property type="entry name" value="Med21"/>
    <property type="match status" value="1"/>
</dbReference>
<dbReference type="EMBL" id="KV429063">
    <property type="protein sequence ID" value="KZT68857.1"/>
    <property type="molecule type" value="Genomic_DNA"/>
</dbReference>
<keyword evidence="6 8" id="KW-0804">Transcription</keyword>
<evidence type="ECO:0000256" key="8">
    <source>
        <dbReference type="RuleBase" id="RU366036"/>
    </source>
</evidence>
<name>A0A165Q0K9_9APHY</name>
<dbReference type="OrthoDB" id="526653at2759"/>
<evidence type="ECO:0000256" key="1">
    <source>
        <dbReference type="ARBA" id="ARBA00004123"/>
    </source>
</evidence>
<comment type="subcellular location">
    <subcellularLocation>
        <location evidence="1 8">Nucleus</location>
    </subcellularLocation>
</comment>
<dbReference type="Gene3D" id="6.10.280.10">
    <property type="entry name" value="Mediator complex, subunit Med21"/>
    <property type="match status" value="1"/>
</dbReference>
<keyword evidence="11" id="KW-1185">Reference proteome</keyword>
<comment type="subunit">
    <text evidence="8">Component of the Mediator complex.</text>
</comment>
<evidence type="ECO:0000256" key="5">
    <source>
        <dbReference type="ARBA" id="ARBA00023159"/>
    </source>
</evidence>
<gene>
    <name evidence="10" type="ORF">DAEQUDRAFT_711377</name>
</gene>
<dbReference type="PANTHER" id="PTHR13381">
    <property type="entry name" value="RNA POLYMERASE II HOLOENZYME COMPONENT SRB7"/>
    <property type="match status" value="1"/>
</dbReference>
<evidence type="ECO:0000256" key="9">
    <source>
        <dbReference type="SAM" id="Coils"/>
    </source>
</evidence>
<evidence type="ECO:0000256" key="7">
    <source>
        <dbReference type="ARBA" id="ARBA00023242"/>
    </source>
</evidence>
<reference evidence="10 11" key="1">
    <citation type="journal article" date="2016" name="Mol. Biol. Evol.">
        <title>Comparative Genomics of Early-Diverging Mushroom-Forming Fungi Provides Insights into the Origins of Lignocellulose Decay Capabilities.</title>
        <authorList>
            <person name="Nagy L.G."/>
            <person name="Riley R."/>
            <person name="Tritt A."/>
            <person name="Adam C."/>
            <person name="Daum C."/>
            <person name="Floudas D."/>
            <person name="Sun H."/>
            <person name="Yadav J.S."/>
            <person name="Pangilinan J."/>
            <person name="Larsson K.H."/>
            <person name="Matsuura K."/>
            <person name="Barry K."/>
            <person name="Labutti K."/>
            <person name="Kuo R."/>
            <person name="Ohm R.A."/>
            <person name="Bhattacharya S.S."/>
            <person name="Shirouzu T."/>
            <person name="Yoshinaga Y."/>
            <person name="Martin F.M."/>
            <person name="Grigoriev I.V."/>
            <person name="Hibbett D.S."/>
        </authorList>
    </citation>
    <scope>NUCLEOTIDE SEQUENCE [LARGE SCALE GENOMIC DNA]</scope>
    <source>
        <strain evidence="10 11">L-15889</strain>
    </source>
</reference>
<evidence type="ECO:0000256" key="3">
    <source>
        <dbReference type="ARBA" id="ARBA00019691"/>
    </source>
</evidence>
<evidence type="ECO:0000256" key="4">
    <source>
        <dbReference type="ARBA" id="ARBA00023015"/>
    </source>
</evidence>
<dbReference type="SUPFAM" id="SSF140718">
    <property type="entry name" value="Mediator hinge subcomplex-like"/>
    <property type="match status" value="1"/>
</dbReference>
<evidence type="ECO:0000256" key="6">
    <source>
        <dbReference type="ARBA" id="ARBA00023163"/>
    </source>
</evidence>
<keyword evidence="9" id="KW-0175">Coiled coil</keyword>
<keyword evidence="7 8" id="KW-0539">Nucleus</keyword>
<evidence type="ECO:0000313" key="10">
    <source>
        <dbReference type="EMBL" id="KZT68857.1"/>
    </source>
</evidence>
<keyword evidence="5 8" id="KW-0010">Activator</keyword>
<proteinExistence type="inferred from homology"/>
<evidence type="ECO:0000256" key="2">
    <source>
        <dbReference type="ARBA" id="ARBA00005770"/>
    </source>
</evidence>
<dbReference type="GO" id="GO:0006357">
    <property type="term" value="P:regulation of transcription by RNA polymerase II"/>
    <property type="evidence" value="ECO:0007669"/>
    <property type="project" value="TreeGrafter"/>
</dbReference>
<accession>A0A165Q0K9</accession>
<dbReference type="AlphaFoldDB" id="A0A165Q0K9"/>
<dbReference type="InterPro" id="IPR021384">
    <property type="entry name" value="Mediator_Med21"/>
</dbReference>